<comment type="similarity">
    <text evidence="2">Belongs to the XPA family.</text>
</comment>
<dbReference type="CDD" id="cd21076">
    <property type="entry name" value="DBD_XPA"/>
    <property type="match status" value="1"/>
</dbReference>
<evidence type="ECO:0000313" key="14">
    <source>
        <dbReference type="EMBL" id="SSX21693.1"/>
    </source>
</evidence>
<dbReference type="GO" id="GO:0000110">
    <property type="term" value="C:nucleotide-excision repair factor 1 complex"/>
    <property type="evidence" value="ECO:0007669"/>
    <property type="project" value="TreeGrafter"/>
</dbReference>
<dbReference type="GO" id="GO:0008270">
    <property type="term" value="F:zinc ion binding"/>
    <property type="evidence" value="ECO:0007669"/>
    <property type="project" value="UniProtKB-KW"/>
</dbReference>
<dbReference type="InterPro" id="IPR000465">
    <property type="entry name" value="XPA/RAD14"/>
</dbReference>
<evidence type="ECO:0000256" key="1">
    <source>
        <dbReference type="ARBA" id="ARBA00004123"/>
    </source>
</evidence>
<evidence type="ECO:0000259" key="11">
    <source>
        <dbReference type="Pfam" id="PF05181"/>
    </source>
</evidence>
<reference evidence="12" key="1">
    <citation type="submission" date="2018-04" db="EMBL/GenBank/DDBJ databases">
        <authorList>
            <person name="Go L.Y."/>
            <person name="Mitchell J.A."/>
        </authorList>
    </citation>
    <scope>NUCLEOTIDE SEQUENCE</scope>
    <source>
        <tissue evidence="12">Whole organism</tissue>
    </source>
</reference>
<dbReference type="InterPro" id="IPR022656">
    <property type="entry name" value="XPA_C"/>
</dbReference>
<evidence type="ECO:0000256" key="10">
    <source>
        <dbReference type="SAM" id="MobiDB-lite"/>
    </source>
</evidence>
<evidence type="ECO:0000256" key="5">
    <source>
        <dbReference type="ARBA" id="ARBA00022771"/>
    </source>
</evidence>
<dbReference type="OMA" id="KYWSSGK"/>
<dbReference type="PROSITE" id="PS00753">
    <property type="entry name" value="XPA_2"/>
    <property type="match status" value="1"/>
</dbReference>
<evidence type="ECO:0000256" key="9">
    <source>
        <dbReference type="ARBA" id="ARBA00023242"/>
    </source>
</evidence>
<keyword evidence="7" id="KW-0238">DNA-binding</keyword>
<feature type="domain" description="XPA C-terminal" evidence="11">
    <location>
        <begin position="118"/>
        <end position="169"/>
    </location>
</feature>
<name>A0A336KEJ4_CULSO</name>
<dbReference type="InterPro" id="IPR022652">
    <property type="entry name" value="Znf_XPA_CS"/>
</dbReference>
<dbReference type="SUPFAM" id="SSF57716">
    <property type="entry name" value="Glucocorticoid receptor-like (DNA-binding domain)"/>
    <property type="match status" value="1"/>
</dbReference>
<keyword evidence="8" id="KW-0234">DNA repair</keyword>
<dbReference type="GO" id="GO:0070914">
    <property type="term" value="P:UV-damage excision repair"/>
    <property type="evidence" value="ECO:0007669"/>
    <property type="project" value="TreeGrafter"/>
</dbReference>
<feature type="region of interest" description="Disordered" evidence="10">
    <location>
        <begin position="215"/>
        <end position="236"/>
    </location>
</feature>
<dbReference type="EMBL" id="UFQS01001174">
    <property type="protein sequence ID" value="SSX09403.1"/>
    <property type="molecule type" value="Genomic_DNA"/>
</dbReference>
<keyword evidence="5" id="KW-0863">Zinc-finger</keyword>
<dbReference type="InterPro" id="IPR009061">
    <property type="entry name" value="DNA-bd_dom_put_sf"/>
</dbReference>
<keyword evidence="4" id="KW-0227">DNA damage</keyword>
<evidence type="ECO:0000256" key="2">
    <source>
        <dbReference type="ARBA" id="ARBA00005548"/>
    </source>
</evidence>
<dbReference type="Pfam" id="PF05181">
    <property type="entry name" value="XPA_C"/>
    <property type="match status" value="1"/>
</dbReference>
<dbReference type="GO" id="GO:0006284">
    <property type="term" value="P:base-excision repair"/>
    <property type="evidence" value="ECO:0007669"/>
    <property type="project" value="TreeGrafter"/>
</dbReference>
<evidence type="ECO:0000256" key="3">
    <source>
        <dbReference type="ARBA" id="ARBA00022723"/>
    </source>
</evidence>
<dbReference type="InterPro" id="IPR022658">
    <property type="entry name" value="XPA_CS"/>
</dbReference>
<evidence type="ECO:0000256" key="8">
    <source>
        <dbReference type="ARBA" id="ARBA00023204"/>
    </source>
</evidence>
<proteinExistence type="inferred from homology"/>
<dbReference type="Gene3D" id="3.90.530.10">
    <property type="entry name" value="XPA C-terminal domain"/>
    <property type="match status" value="1"/>
</dbReference>
<evidence type="ECO:0000256" key="6">
    <source>
        <dbReference type="ARBA" id="ARBA00022833"/>
    </source>
</evidence>
<organism evidence="12">
    <name type="scientific">Culicoides sonorensis</name>
    <name type="common">Biting midge</name>
    <dbReference type="NCBI Taxonomy" id="179676"/>
    <lineage>
        <taxon>Eukaryota</taxon>
        <taxon>Metazoa</taxon>
        <taxon>Ecdysozoa</taxon>
        <taxon>Arthropoda</taxon>
        <taxon>Hexapoda</taxon>
        <taxon>Insecta</taxon>
        <taxon>Pterygota</taxon>
        <taxon>Neoptera</taxon>
        <taxon>Endopterygota</taxon>
        <taxon>Diptera</taxon>
        <taxon>Nematocera</taxon>
        <taxon>Chironomoidea</taxon>
        <taxon>Ceratopogonidae</taxon>
        <taxon>Ceratopogoninae</taxon>
        <taxon>Culicoides</taxon>
        <taxon>Monoculicoides</taxon>
    </lineage>
</organism>
<dbReference type="NCBIfam" id="TIGR00598">
    <property type="entry name" value="rad14"/>
    <property type="match status" value="1"/>
</dbReference>
<dbReference type="GO" id="GO:0003684">
    <property type="term" value="F:damaged DNA binding"/>
    <property type="evidence" value="ECO:0007669"/>
    <property type="project" value="InterPro"/>
</dbReference>
<keyword evidence="6" id="KW-0862">Zinc</keyword>
<accession>A0A336KEJ4</accession>
<dbReference type="EMBL" id="UFQT01001174">
    <property type="protein sequence ID" value="SSX29305.1"/>
    <property type="molecule type" value="Genomic_DNA"/>
</dbReference>
<dbReference type="FunFam" id="3.90.530.10:FF:000001">
    <property type="entry name" value="DNA repair protein complementing XP-A cells"/>
    <property type="match status" value="1"/>
</dbReference>
<dbReference type="GO" id="GO:0000715">
    <property type="term" value="P:nucleotide-excision repair, DNA damage recognition"/>
    <property type="evidence" value="ECO:0007669"/>
    <property type="project" value="TreeGrafter"/>
</dbReference>
<dbReference type="InterPro" id="IPR037129">
    <property type="entry name" value="XPA_sf"/>
</dbReference>
<protein>
    <submittedName>
        <fullName evidence="13">CSON001121 protein</fullName>
    </submittedName>
    <submittedName>
        <fullName evidence="12">CSON005142 protein</fullName>
    </submittedName>
</protein>
<dbReference type="SUPFAM" id="SSF46955">
    <property type="entry name" value="Putative DNA-binding domain"/>
    <property type="match status" value="1"/>
</dbReference>
<dbReference type="AlphaFoldDB" id="A0A336KEJ4"/>
<dbReference type="Pfam" id="PF01286">
    <property type="entry name" value="XPA_N"/>
    <property type="match status" value="1"/>
</dbReference>
<evidence type="ECO:0000313" key="13">
    <source>
        <dbReference type="EMBL" id="SSX09403.1"/>
    </source>
</evidence>
<comment type="subcellular location">
    <subcellularLocation>
        <location evidence="1">Nucleus</location>
    </subcellularLocation>
</comment>
<evidence type="ECO:0000256" key="7">
    <source>
        <dbReference type="ARBA" id="ARBA00023125"/>
    </source>
</evidence>
<dbReference type="PANTHER" id="PTHR10142:SF0">
    <property type="entry name" value="DNA REPAIR PROTEIN COMPLEMENTING XP-A CELLS"/>
    <property type="match status" value="1"/>
</dbReference>
<reference evidence="14" key="2">
    <citation type="submission" date="2018-07" db="EMBL/GenBank/DDBJ databases">
        <authorList>
            <person name="Quirk P.G."/>
            <person name="Krulwich T.A."/>
        </authorList>
    </citation>
    <scope>NUCLEOTIDE SEQUENCE</scope>
</reference>
<sequence length="257" mass="30375">MGLTDEQKQKIEENRLKAIERRKARGHPYKEAVPVAKNNRIQMHGTKFKDTGGGFLLEDKETEEEDLDKLLEGIENETEELPLEFKECIECNSGFLTSYLWSTFDYPVCDGCRDHEDKHSLITRTEAKNDYLLKDCDIDKREPVLKFISRKNPHNPRWGEMKLYLHVQIEKRALEVWGTEEALLEEKEIRSGKREKTKVKKYAKQMKELRMQVRSSLYDRTSKASHTHKFGPDRYNEEEDNYTHDCECGYSETYEKL</sequence>
<dbReference type="VEuPathDB" id="VectorBase:CSON001121"/>
<evidence type="ECO:0000313" key="12">
    <source>
        <dbReference type="EMBL" id="SSX01313.1"/>
    </source>
</evidence>
<evidence type="ECO:0000256" key="4">
    <source>
        <dbReference type="ARBA" id="ARBA00022763"/>
    </source>
</evidence>
<dbReference type="EMBL" id="UFQS01000205">
    <property type="protein sequence ID" value="SSX01313.1"/>
    <property type="molecule type" value="Genomic_DNA"/>
</dbReference>
<keyword evidence="3" id="KW-0479">Metal-binding</keyword>
<dbReference type="PANTHER" id="PTHR10142">
    <property type="entry name" value="DNA REPAIR PROTEIN COMPLEMENTING XP-A CELLS"/>
    <property type="match status" value="1"/>
</dbReference>
<dbReference type="VEuPathDB" id="VectorBase:CSON005142"/>
<gene>
    <name evidence="12" type="primary">CSON005142</name>
    <name evidence="13" type="synonym">CSON001121</name>
</gene>
<keyword evidence="9" id="KW-0539">Nucleus</keyword>
<dbReference type="GO" id="GO:1901255">
    <property type="term" value="P:nucleotide-excision repair involved in interstrand cross-link repair"/>
    <property type="evidence" value="ECO:0007669"/>
    <property type="project" value="TreeGrafter"/>
</dbReference>
<dbReference type="EMBL" id="UFQT01000205">
    <property type="protein sequence ID" value="SSX21693.1"/>
    <property type="molecule type" value="Genomic_DNA"/>
</dbReference>